<dbReference type="PANTHER" id="PTHR12832">
    <property type="entry name" value="TESTIS-SPECIFIC PROTEIN PBS13 T-COMPLEX 11"/>
    <property type="match status" value="1"/>
</dbReference>
<comment type="caution">
    <text evidence="3">The sequence shown here is derived from an EMBL/GenBank/DDBJ whole genome shotgun (WGS) entry which is preliminary data.</text>
</comment>
<proteinExistence type="inferred from homology"/>
<dbReference type="AlphaFoldDB" id="A0A9W8P5K4"/>
<reference evidence="3 4" key="1">
    <citation type="journal article" date="2023" name="Proc. Natl. Acad. Sci. U.S.A.">
        <title>A global phylogenomic analysis of the shiitake genus Lentinula.</title>
        <authorList>
            <person name="Sierra-Patev S."/>
            <person name="Min B."/>
            <person name="Naranjo-Ortiz M."/>
            <person name="Looney B."/>
            <person name="Konkel Z."/>
            <person name="Slot J.C."/>
            <person name="Sakamoto Y."/>
            <person name="Steenwyk J.L."/>
            <person name="Rokas A."/>
            <person name="Carro J."/>
            <person name="Camarero S."/>
            <person name="Ferreira P."/>
            <person name="Molpeceres G."/>
            <person name="Ruiz-Duenas F.J."/>
            <person name="Serrano A."/>
            <person name="Henrissat B."/>
            <person name="Drula E."/>
            <person name="Hughes K.W."/>
            <person name="Mata J.L."/>
            <person name="Ishikawa N.K."/>
            <person name="Vargas-Isla R."/>
            <person name="Ushijima S."/>
            <person name="Smith C.A."/>
            <person name="Donoghue J."/>
            <person name="Ahrendt S."/>
            <person name="Andreopoulos W."/>
            <person name="He G."/>
            <person name="LaButti K."/>
            <person name="Lipzen A."/>
            <person name="Ng V."/>
            <person name="Riley R."/>
            <person name="Sandor L."/>
            <person name="Barry K."/>
            <person name="Martinez A.T."/>
            <person name="Xiao Y."/>
            <person name="Gibbons J.G."/>
            <person name="Terashima K."/>
            <person name="Grigoriev I.V."/>
            <person name="Hibbett D."/>
        </authorList>
    </citation>
    <scope>NUCLEOTIDE SEQUENCE [LARGE SCALE GENOMIC DNA]</scope>
    <source>
        <strain evidence="3 4">TFB7810</strain>
    </source>
</reference>
<keyword evidence="4" id="KW-1185">Reference proteome</keyword>
<organism evidence="3 4">
    <name type="scientific">Lentinula detonsa</name>
    <dbReference type="NCBI Taxonomy" id="2804962"/>
    <lineage>
        <taxon>Eukaryota</taxon>
        <taxon>Fungi</taxon>
        <taxon>Dikarya</taxon>
        <taxon>Basidiomycota</taxon>
        <taxon>Agaricomycotina</taxon>
        <taxon>Agaricomycetes</taxon>
        <taxon>Agaricomycetidae</taxon>
        <taxon>Agaricales</taxon>
        <taxon>Marasmiineae</taxon>
        <taxon>Omphalotaceae</taxon>
        <taxon>Lentinula</taxon>
    </lineage>
</organism>
<feature type="region of interest" description="Disordered" evidence="2">
    <location>
        <begin position="592"/>
        <end position="619"/>
    </location>
</feature>
<evidence type="ECO:0000313" key="4">
    <source>
        <dbReference type="Proteomes" id="UP001142393"/>
    </source>
</evidence>
<dbReference type="Pfam" id="PF05794">
    <property type="entry name" value="Tcp11"/>
    <property type="match status" value="1"/>
</dbReference>
<dbReference type="Proteomes" id="UP001142393">
    <property type="component" value="Unassembled WGS sequence"/>
</dbReference>
<feature type="region of interest" description="Disordered" evidence="2">
    <location>
        <begin position="33"/>
        <end position="68"/>
    </location>
</feature>
<evidence type="ECO:0000313" key="3">
    <source>
        <dbReference type="EMBL" id="KAJ3747292.1"/>
    </source>
</evidence>
<sequence length="748" mass="83034">MDPPHGFPRKRKHVPDDVQDIELAVVDDCQQVPNIPRYSSKRPRLRRPDHPTRLIKKGHSPARPPPIDRLGNDIEDHGIVSKAAPGPLTGSLLHLRRPPIITIDSSAALDLPVPIDAAMARVPSTYPYVSRNTLKELDLDVILRSPQLRHDLMFDNGLQFRPTCGRRKRQLSEAYWSALIRETESGCTCFSVGKHGIPLTTPACVCNEIPTPPLQPIIGYSPVLQVMTFRMPSRIRPLLSEFLEVLLLVIQPLQSVSGMYVNPDSFKTQMEEHSTQANYIRSIIDPALIEQEIRHNNFDLSSLLCAIGSLLKGHCAPMRDNAVEEMVRAAETCKPGGRGTKADGVNALRTCLDILELMKLDIANHQLQSLRLSLSRSSAVYELQNFREKFTTCPSTRQWLKSSLASLSSCTSPIPHPLLPENIDFHNIGHNRQIYLSTLRGVTDLVFYSPEATGRFKSPVQVADYPETFYLDSARLRSLSKELADIVLSYMLILLFRQLLHSSAWENMPSRHPTVDDATLLKMKNELLVINSARLGHAILYASPHSAEGSKCADFKENVVLHIAKRAQEFRRPILDGSPSFASAVLSSFNSPATTPPASPTSEEEASFSYSSSPSSPSSPIPLSLYNLSSPPDTRIVNVARRWVLENIHIASPLCSVIYDRLHEVVFAGVVALAYPGRQYTTGQLFSSAIESYGPLRQGGQLNTIPLSAGMEPLADEIRTLTDKIARIVIMHLNVYLPIYELNGFLGA</sequence>
<dbReference type="PANTHER" id="PTHR12832:SF11">
    <property type="entry name" value="LD23868P"/>
    <property type="match status" value="1"/>
</dbReference>
<feature type="compositionally biased region" description="Low complexity" evidence="2">
    <location>
        <begin position="607"/>
        <end position="619"/>
    </location>
</feature>
<dbReference type="InterPro" id="IPR008862">
    <property type="entry name" value="Tcp11"/>
</dbReference>
<evidence type="ECO:0000256" key="1">
    <source>
        <dbReference type="ARBA" id="ARBA00010954"/>
    </source>
</evidence>
<dbReference type="GO" id="GO:0010737">
    <property type="term" value="P:protein kinase A signaling"/>
    <property type="evidence" value="ECO:0007669"/>
    <property type="project" value="TreeGrafter"/>
</dbReference>
<protein>
    <submittedName>
        <fullName evidence="3">T-complex protein 11-domain-containing protein</fullName>
    </submittedName>
</protein>
<gene>
    <name evidence="3" type="ORF">DFH05DRAFT_1479324</name>
</gene>
<evidence type="ECO:0000256" key="2">
    <source>
        <dbReference type="SAM" id="MobiDB-lite"/>
    </source>
</evidence>
<name>A0A9W8P5K4_9AGAR</name>
<dbReference type="EMBL" id="JANVFU010000003">
    <property type="protein sequence ID" value="KAJ3747292.1"/>
    <property type="molecule type" value="Genomic_DNA"/>
</dbReference>
<accession>A0A9W8P5K4</accession>
<comment type="similarity">
    <text evidence="1">Belongs to the TCP11 family.</text>
</comment>